<dbReference type="AlphaFoldDB" id="A0ABD1W750"/>
<keyword evidence="4" id="KW-1185">Reference proteome</keyword>
<dbReference type="InterPro" id="IPR001810">
    <property type="entry name" value="F-box_dom"/>
</dbReference>
<organism evidence="3 4">
    <name type="scientific">Forsythia ovata</name>
    <dbReference type="NCBI Taxonomy" id="205694"/>
    <lineage>
        <taxon>Eukaryota</taxon>
        <taxon>Viridiplantae</taxon>
        <taxon>Streptophyta</taxon>
        <taxon>Embryophyta</taxon>
        <taxon>Tracheophyta</taxon>
        <taxon>Spermatophyta</taxon>
        <taxon>Magnoliopsida</taxon>
        <taxon>eudicotyledons</taxon>
        <taxon>Gunneridae</taxon>
        <taxon>Pentapetalae</taxon>
        <taxon>asterids</taxon>
        <taxon>lamiids</taxon>
        <taxon>Lamiales</taxon>
        <taxon>Oleaceae</taxon>
        <taxon>Forsythieae</taxon>
        <taxon>Forsythia</taxon>
    </lineage>
</organism>
<dbReference type="PANTHER" id="PTHR44259:SF114">
    <property type="entry name" value="OS06G0707300 PROTEIN"/>
    <property type="match status" value="1"/>
</dbReference>
<evidence type="ECO:0000313" key="3">
    <source>
        <dbReference type="EMBL" id="KAL2545487.1"/>
    </source>
</evidence>
<comment type="caution">
    <text evidence="3">The sequence shown here is derived from an EMBL/GenBank/DDBJ whole genome shotgun (WGS) entry which is preliminary data.</text>
</comment>
<gene>
    <name evidence="3" type="ORF">Fot_14720</name>
</gene>
<dbReference type="InterPro" id="IPR005174">
    <property type="entry name" value="KIB1-4_b-propeller"/>
</dbReference>
<dbReference type="EMBL" id="JBFOLJ010000004">
    <property type="protein sequence ID" value="KAL2545487.1"/>
    <property type="molecule type" value="Genomic_DNA"/>
</dbReference>
<sequence>MADWTELPMDLLVVIAENLPSIEDFTSFSAVCKEWQSASAILKKKPSLPTRYPRIMLSEKVDTKDQGNQDNRYFLNLITSKTCQLKLPEASGRRCLGAHYGWLFDLQINLLHPFSRQQICLPPFLTFPDQRYEYDEKKILSSL</sequence>
<evidence type="ECO:0000313" key="4">
    <source>
        <dbReference type="Proteomes" id="UP001604277"/>
    </source>
</evidence>
<evidence type="ECO:0000259" key="2">
    <source>
        <dbReference type="Pfam" id="PF03478"/>
    </source>
</evidence>
<dbReference type="InterPro" id="IPR050942">
    <property type="entry name" value="F-box_BR-signaling"/>
</dbReference>
<name>A0ABD1W750_9LAMI</name>
<dbReference type="Pfam" id="PF00646">
    <property type="entry name" value="F-box"/>
    <property type="match status" value="1"/>
</dbReference>
<dbReference type="Pfam" id="PF03478">
    <property type="entry name" value="Beta-prop_KIB1-4"/>
    <property type="match status" value="1"/>
</dbReference>
<dbReference type="InterPro" id="IPR036047">
    <property type="entry name" value="F-box-like_dom_sf"/>
</dbReference>
<dbReference type="SUPFAM" id="SSF81383">
    <property type="entry name" value="F-box domain"/>
    <property type="match status" value="1"/>
</dbReference>
<protein>
    <submittedName>
        <fullName evidence="3">F-box protein</fullName>
    </submittedName>
</protein>
<accession>A0ABD1W750</accession>
<feature type="domain" description="F-box" evidence="1">
    <location>
        <begin position="4"/>
        <end position="44"/>
    </location>
</feature>
<dbReference type="Proteomes" id="UP001604277">
    <property type="component" value="Unassembled WGS sequence"/>
</dbReference>
<dbReference type="Gene3D" id="1.20.1280.50">
    <property type="match status" value="1"/>
</dbReference>
<reference evidence="4" key="1">
    <citation type="submission" date="2024-07" db="EMBL/GenBank/DDBJ databases">
        <title>Two chromosome-level genome assemblies of Korean endemic species Abeliophyllum distichum and Forsythia ovata (Oleaceae).</title>
        <authorList>
            <person name="Jang H."/>
        </authorList>
    </citation>
    <scope>NUCLEOTIDE SEQUENCE [LARGE SCALE GENOMIC DNA]</scope>
</reference>
<evidence type="ECO:0000259" key="1">
    <source>
        <dbReference type="Pfam" id="PF00646"/>
    </source>
</evidence>
<feature type="domain" description="KIB1-4 beta-propeller" evidence="2">
    <location>
        <begin position="74"/>
        <end position="141"/>
    </location>
</feature>
<dbReference type="PANTHER" id="PTHR44259">
    <property type="entry name" value="OS07G0183000 PROTEIN-RELATED"/>
    <property type="match status" value="1"/>
</dbReference>
<proteinExistence type="predicted"/>